<dbReference type="PANTHER" id="PTHR31981:SF1">
    <property type="entry name" value="GLYCOSYLATED LYSOSOMAL MEMBRANE PROTEIN"/>
    <property type="match status" value="1"/>
</dbReference>
<keyword evidence="4 11" id="KW-1133">Transmembrane helix</keyword>
<dbReference type="OrthoDB" id="6264340at2759"/>
<evidence type="ECO:0000256" key="4">
    <source>
        <dbReference type="ARBA" id="ARBA00022989"/>
    </source>
</evidence>
<dbReference type="Pfam" id="PF15065">
    <property type="entry name" value="NCU-G1"/>
    <property type="match status" value="1"/>
</dbReference>
<organism evidence="13 14">
    <name type="scientific">Candidula unifasciata</name>
    <dbReference type="NCBI Taxonomy" id="100452"/>
    <lineage>
        <taxon>Eukaryota</taxon>
        <taxon>Metazoa</taxon>
        <taxon>Spiralia</taxon>
        <taxon>Lophotrochozoa</taxon>
        <taxon>Mollusca</taxon>
        <taxon>Gastropoda</taxon>
        <taxon>Heterobranchia</taxon>
        <taxon>Euthyneura</taxon>
        <taxon>Panpulmonata</taxon>
        <taxon>Eupulmonata</taxon>
        <taxon>Stylommatophora</taxon>
        <taxon>Helicina</taxon>
        <taxon>Helicoidea</taxon>
        <taxon>Geomitridae</taxon>
        <taxon>Candidula</taxon>
    </lineage>
</organism>
<accession>A0A8S3ZDQ7</accession>
<comment type="caution">
    <text evidence="13">The sequence shown here is derived from an EMBL/GenBank/DDBJ whole genome shotgun (WGS) entry which is preliminary data.</text>
</comment>
<gene>
    <name evidence="13" type="ORF">CUNI_LOCUS13111</name>
</gene>
<dbReference type="Proteomes" id="UP000678393">
    <property type="component" value="Unassembled WGS sequence"/>
</dbReference>
<keyword evidence="2 11" id="KW-0812">Transmembrane</keyword>
<sequence length="434" mass="48258">MKSVLGVLLFIVTFVAVFCDVANRNVTLTPMPDCDKYKLECDIAKDKGFVVVFATAYAKGDSLLYAFSSIGMPTIALVRVTGDNASMHFNWTKLINESSLEEAITIEDHTKVAYRMGLAFPRLLEYNDEDDQADLKHMNSKPNNASYWKIRDFSDFNWSLDYGSQTKNAFILTATSEQGSLIDTNSTGNWSISFKFTVQGGSGRDPELPSLKFGANQTQFDFVISNFTPTYASSRFAVETVLVSQSSSEMNVDTSKSIDDEYSPGVFQMINWLSNPSEQQSTGFVQWKPVCYTTSDRSRSTATKVKDYELLDLTEQENITRYLNSSIVLSIFGADLYNEKVVTSRATNISFGLSQDRFYDNTNYTVWSAAIGFGTPPQDAISMTVIVTIGAGLGLPVIILILGGVYTCVKKRRSKQTEYEPITGTVDRTELVIN</sequence>
<evidence type="ECO:0000256" key="3">
    <source>
        <dbReference type="ARBA" id="ARBA00022729"/>
    </source>
</evidence>
<feature type="transmembrane region" description="Helical" evidence="11">
    <location>
        <begin position="385"/>
        <end position="409"/>
    </location>
</feature>
<evidence type="ECO:0000313" key="13">
    <source>
        <dbReference type="EMBL" id="CAG5127553.1"/>
    </source>
</evidence>
<evidence type="ECO:0000313" key="14">
    <source>
        <dbReference type="Proteomes" id="UP000678393"/>
    </source>
</evidence>
<dbReference type="GO" id="GO:0005765">
    <property type="term" value="C:lysosomal membrane"/>
    <property type="evidence" value="ECO:0007669"/>
    <property type="project" value="UniProtKB-SubCell"/>
</dbReference>
<name>A0A8S3ZDQ7_9EUPU</name>
<evidence type="ECO:0000256" key="8">
    <source>
        <dbReference type="ARBA" id="ARBA00024176"/>
    </source>
</evidence>
<keyword evidence="5 11" id="KW-0472">Membrane</keyword>
<evidence type="ECO:0000256" key="10">
    <source>
        <dbReference type="ARBA" id="ARBA00044960"/>
    </source>
</evidence>
<keyword evidence="14" id="KW-1185">Reference proteome</keyword>
<dbReference type="InterPro" id="IPR029382">
    <property type="entry name" value="NCU-G1"/>
</dbReference>
<comment type="function">
    <text evidence="8">Required to protect lysosomal transporter MFSD1 from lysosomal proteolysis and for MFSD1 lysosomal localization.</text>
</comment>
<dbReference type="EMBL" id="CAJHNH020002724">
    <property type="protein sequence ID" value="CAG5127553.1"/>
    <property type="molecule type" value="Genomic_DNA"/>
</dbReference>
<keyword evidence="6" id="KW-0325">Glycoprotein</keyword>
<evidence type="ECO:0000256" key="2">
    <source>
        <dbReference type="ARBA" id="ARBA00022692"/>
    </source>
</evidence>
<keyword evidence="3 12" id="KW-0732">Signal</keyword>
<reference evidence="13" key="1">
    <citation type="submission" date="2021-04" db="EMBL/GenBank/DDBJ databases">
        <authorList>
            <consortium name="Molecular Ecology Group"/>
        </authorList>
    </citation>
    <scope>NUCLEOTIDE SEQUENCE</scope>
</reference>
<evidence type="ECO:0000256" key="12">
    <source>
        <dbReference type="SAM" id="SignalP"/>
    </source>
</evidence>
<evidence type="ECO:0000256" key="6">
    <source>
        <dbReference type="ARBA" id="ARBA00023180"/>
    </source>
</evidence>
<feature type="signal peptide" evidence="12">
    <location>
        <begin position="1"/>
        <end position="19"/>
    </location>
</feature>
<dbReference type="PANTHER" id="PTHR31981">
    <property type="entry name" value="GLYCOSYLATED LYSOSOMAL MEMBRANE PROTEIN"/>
    <property type="match status" value="1"/>
</dbReference>
<dbReference type="AlphaFoldDB" id="A0A8S3ZDQ7"/>
<protein>
    <submittedName>
        <fullName evidence="13">Uncharacterized protein</fullName>
    </submittedName>
</protein>
<keyword evidence="7" id="KW-0458">Lysosome</keyword>
<proteinExistence type="inferred from homology"/>
<evidence type="ECO:0000256" key="5">
    <source>
        <dbReference type="ARBA" id="ARBA00023136"/>
    </source>
</evidence>
<comment type="similarity">
    <text evidence="1">Belongs to the GLMP family.</text>
</comment>
<evidence type="ECO:0000256" key="7">
    <source>
        <dbReference type="ARBA" id="ARBA00023228"/>
    </source>
</evidence>
<evidence type="ECO:0000256" key="11">
    <source>
        <dbReference type="SAM" id="Phobius"/>
    </source>
</evidence>
<feature type="chain" id="PRO_5035789529" evidence="12">
    <location>
        <begin position="20"/>
        <end position="434"/>
    </location>
</feature>
<comment type="subcellular location">
    <subcellularLocation>
        <location evidence="9">Lysosome membrane</location>
        <topology evidence="9">Single-pass type I membrane protein</topology>
        <orientation evidence="9">Lumenal side</orientation>
    </subcellularLocation>
</comment>
<comment type="subunit">
    <text evidence="10">Interacts (via lumenal domain) with lysosomal protein MFSD1; the interaction starts while both proteins are still in the endoplasmic reticulum and is required for stabilization of MFSD1 in lysosomes but has no direct effect on its targeting to lysosomes or transporter activity.</text>
</comment>
<evidence type="ECO:0000256" key="1">
    <source>
        <dbReference type="ARBA" id="ARBA00010599"/>
    </source>
</evidence>
<evidence type="ECO:0000256" key="9">
    <source>
        <dbReference type="ARBA" id="ARBA00024189"/>
    </source>
</evidence>